<comment type="caution">
    <text evidence="1">The sequence shown here is derived from an EMBL/GenBank/DDBJ whole genome shotgun (WGS) entry which is preliminary data.</text>
</comment>
<accession>A0ABU9UA39</accession>
<reference evidence="1 2" key="1">
    <citation type="submission" date="2024-03" db="EMBL/GenBank/DDBJ databases">
        <title>Ignisphaera cupida sp. nov., a hyperthermophilic hydrolytic archaeon from a hot spring of Kamchatka, and proposal of Ignisphaeraceae fam. nov.</title>
        <authorList>
            <person name="Podosokorskaya O.A."/>
            <person name="Elcheninov A.G."/>
            <person name="Maltseva A.I."/>
            <person name="Zayulina K.S."/>
            <person name="Novikov A."/>
            <person name="Merkel A.Y."/>
        </authorList>
    </citation>
    <scope>NUCLEOTIDE SEQUENCE [LARGE SCALE GENOMIC DNA]</scope>
    <source>
        <strain evidence="1 2">38H-sp</strain>
    </source>
</reference>
<dbReference type="EMBL" id="JBCHKQ010000001">
    <property type="protein sequence ID" value="MEM5947520.1"/>
    <property type="molecule type" value="Genomic_DNA"/>
</dbReference>
<organism evidence="1 2">
    <name type="scientific">Rarispira pelagica</name>
    <dbReference type="NCBI Taxonomy" id="3141764"/>
    <lineage>
        <taxon>Bacteria</taxon>
        <taxon>Pseudomonadati</taxon>
        <taxon>Spirochaetota</taxon>
        <taxon>Spirochaetia</taxon>
        <taxon>Winmispirales</taxon>
        <taxon>Winmispiraceae</taxon>
        <taxon>Rarispira</taxon>
    </lineage>
</organism>
<protein>
    <submittedName>
        <fullName evidence="1">Uncharacterized protein</fullName>
    </submittedName>
</protein>
<name>A0ABU9UA39_9SPIR</name>
<keyword evidence="2" id="KW-1185">Reference proteome</keyword>
<dbReference type="RefSeq" id="WP_420068968.1">
    <property type="nucleotide sequence ID" value="NZ_JBCHKQ010000001.1"/>
</dbReference>
<evidence type="ECO:0000313" key="1">
    <source>
        <dbReference type="EMBL" id="MEM5947520.1"/>
    </source>
</evidence>
<gene>
    <name evidence="1" type="ORF">WKV44_03080</name>
</gene>
<dbReference type="Proteomes" id="UP001466331">
    <property type="component" value="Unassembled WGS sequence"/>
</dbReference>
<proteinExistence type="predicted"/>
<sequence>MKRLFVLFCVIILSFPVFSDDELFDYVSLMGMDIASLIDTYGIPSSVYSVRGAEEWQDDVVFDYGAFAVFLWDNRVWQILFTDDFAYKVEGLVLGMNWDEAVSSLSAFSLVFEDDEKKVFVLPRWSYPVRLVVMKENDVLSKIYVYRSDF</sequence>
<evidence type="ECO:0000313" key="2">
    <source>
        <dbReference type="Proteomes" id="UP001466331"/>
    </source>
</evidence>